<dbReference type="PROSITE" id="PS00134">
    <property type="entry name" value="TRYPSIN_HIS"/>
    <property type="match status" value="2"/>
</dbReference>
<comment type="caution">
    <text evidence="9">The sequence shown here is derived from an EMBL/GenBank/DDBJ whole genome shotgun (WGS) entry which is preliminary data.</text>
</comment>
<evidence type="ECO:0000256" key="1">
    <source>
        <dbReference type="ARBA" id="ARBA00022670"/>
    </source>
</evidence>
<feature type="chain" id="PRO_5040890139" evidence="7">
    <location>
        <begin position="18"/>
        <end position="577"/>
    </location>
</feature>
<evidence type="ECO:0000256" key="6">
    <source>
        <dbReference type="RuleBase" id="RU363034"/>
    </source>
</evidence>
<keyword evidence="3 6" id="KW-0378">Hydrolase</keyword>
<accession>A0A9X0CPR1</accession>
<dbReference type="InterPro" id="IPR018114">
    <property type="entry name" value="TRYPSIN_HIS"/>
</dbReference>
<dbReference type="PROSITE" id="PS50240">
    <property type="entry name" value="TRYPSIN_DOM"/>
    <property type="match status" value="2"/>
</dbReference>
<dbReference type="Gene3D" id="2.40.10.10">
    <property type="entry name" value="Trypsin-like serine proteases"/>
    <property type="match status" value="2"/>
</dbReference>
<evidence type="ECO:0000313" key="10">
    <source>
        <dbReference type="Proteomes" id="UP001163046"/>
    </source>
</evidence>
<reference evidence="9" key="1">
    <citation type="submission" date="2023-01" db="EMBL/GenBank/DDBJ databases">
        <title>Genome assembly of the deep-sea coral Lophelia pertusa.</title>
        <authorList>
            <person name="Herrera S."/>
            <person name="Cordes E."/>
        </authorList>
    </citation>
    <scope>NUCLEOTIDE SEQUENCE</scope>
    <source>
        <strain evidence="9">USNM1676648</strain>
        <tissue evidence="9">Polyp</tissue>
    </source>
</reference>
<evidence type="ECO:0000256" key="4">
    <source>
        <dbReference type="ARBA" id="ARBA00022825"/>
    </source>
</evidence>
<dbReference type="GO" id="GO:0006508">
    <property type="term" value="P:proteolysis"/>
    <property type="evidence" value="ECO:0007669"/>
    <property type="project" value="UniProtKB-KW"/>
</dbReference>
<evidence type="ECO:0000256" key="7">
    <source>
        <dbReference type="SAM" id="SignalP"/>
    </source>
</evidence>
<evidence type="ECO:0000313" key="9">
    <source>
        <dbReference type="EMBL" id="KAJ7370886.1"/>
    </source>
</evidence>
<organism evidence="9 10">
    <name type="scientific">Desmophyllum pertusum</name>
    <dbReference type="NCBI Taxonomy" id="174260"/>
    <lineage>
        <taxon>Eukaryota</taxon>
        <taxon>Metazoa</taxon>
        <taxon>Cnidaria</taxon>
        <taxon>Anthozoa</taxon>
        <taxon>Hexacorallia</taxon>
        <taxon>Scleractinia</taxon>
        <taxon>Caryophylliina</taxon>
        <taxon>Caryophylliidae</taxon>
        <taxon>Desmophyllum</taxon>
    </lineage>
</organism>
<keyword evidence="10" id="KW-1185">Reference proteome</keyword>
<dbReference type="InterPro" id="IPR043504">
    <property type="entry name" value="Peptidase_S1_PA_chymotrypsin"/>
</dbReference>
<feature type="domain" description="Peptidase S1" evidence="8">
    <location>
        <begin position="327"/>
        <end position="571"/>
    </location>
</feature>
<keyword evidence="2 7" id="KW-0732">Signal</keyword>
<dbReference type="SUPFAM" id="SSF50494">
    <property type="entry name" value="Trypsin-like serine proteases"/>
    <property type="match status" value="2"/>
</dbReference>
<evidence type="ECO:0000256" key="5">
    <source>
        <dbReference type="ARBA" id="ARBA00023157"/>
    </source>
</evidence>
<dbReference type="FunFam" id="2.40.10.10:FF:000120">
    <property type="entry name" value="Putative serine protease"/>
    <property type="match status" value="1"/>
</dbReference>
<dbReference type="Pfam" id="PF00089">
    <property type="entry name" value="Trypsin"/>
    <property type="match status" value="2"/>
</dbReference>
<dbReference type="OrthoDB" id="5918597at2759"/>
<dbReference type="FunFam" id="2.40.10.10:FF:000003">
    <property type="entry name" value="Transmembrane serine protease 3"/>
    <property type="match status" value="1"/>
</dbReference>
<dbReference type="InterPro" id="IPR001314">
    <property type="entry name" value="Peptidase_S1A"/>
</dbReference>
<feature type="signal peptide" evidence="7">
    <location>
        <begin position="1"/>
        <end position="17"/>
    </location>
</feature>
<protein>
    <submittedName>
        <fullName evidence="9">Chymotrypsin-like elastase member 2A</fullName>
    </submittedName>
</protein>
<dbReference type="PANTHER" id="PTHR24250:SF27">
    <property type="entry name" value="ELASTASE 2 LIKE"/>
    <property type="match status" value="1"/>
</dbReference>
<dbReference type="Proteomes" id="UP001163046">
    <property type="component" value="Unassembled WGS sequence"/>
</dbReference>
<evidence type="ECO:0000259" key="8">
    <source>
        <dbReference type="PROSITE" id="PS50240"/>
    </source>
</evidence>
<name>A0A9X0CPR1_9CNID</name>
<dbReference type="PRINTS" id="PR00722">
    <property type="entry name" value="CHYMOTRYPSIN"/>
</dbReference>
<sequence>MLLFIGVIFTLLVPSFSQECGKRPVSTRVVNGQNASPHSWPWQVSLRVRGRHICGGSLIRPDWIVTAAHCVYRYPYADGYTVVVGGHRRKGSTAVQEEFEVKTVYKHDGFTMNNLMHDIAVLELKGSAKISEKVSTVCLPSEAPSPGTKCFITGWGRLSGGGSSPDILQQAMIPIVSHEECKKKYSRYDSKAHLCAGQGHSAGSGGCQGDSGGPLVCEKSGTWYLHGAVSFGKRGCPTKSNTVFARITTYIPWIMDKLENRPPAPTHPPTTLPPGCKDHKEYCATIDTLFCGFMPNYKRDCPVKCKASIILVVSMLVTELQIIYCDIDPSKRTLERMNVHERLWQEPFPFRTCGEPVSLRKDGYHICGGSLIRPNWIVTAAHCVNKNPNPRAYTVVVGVHKRLGITSVEKVFRVKTLHKHSGYTTEKKHDIAVLELKGSVKISDKISTVCLPTEAPKPGTKCYITGWGRLSGGGAVANVLQQGELPIVSHEDCAKKYTSYDTQAHLCAGKGLESSSGGCHGDSGGPLVCEKGGTWYLHGAVSFGKRGCPTTAYTVFARITSYISWIMDKIGREIQLN</sequence>
<dbReference type="InterPro" id="IPR001254">
    <property type="entry name" value="Trypsin_dom"/>
</dbReference>
<dbReference type="InterPro" id="IPR009003">
    <property type="entry name" value="Peptidase_S1_PA"/>
</dbReference>
<dbReference type="InterPro" id="IPR033116">
    <property type="entry name" value="TRYPSIN_SER"/>
</dbReference>
<evidence type="ECO:0000256" key="2">
    <source>
        <dbReference type="ARBA" id="ARBA00022729"/>
    </source>
</evidence>
<keyword evidence="4 6" id="KW-0720">Serine protease</keyword>
<dbReference type="PANTHER" id="PTHR24250">
    <property type="entry name" value="CHYMOTRYPSIN-RELATED"/>
    <property type="match status" value="1"/>
</dbReference>
<dbReference type="PROSITE" id="PS00135">
    <property type="entry name" value="TRYPSIN_SER"/>
    <property type="match status" value="2"/>
</dbReference>
<gene>
    <name evidence="9" type="primary">CELA2A_2</name>
    <name evidence="9" type="ORF">OS493_028956</name>
</gene>
<dbReference type="GO" id="GO:0004252">
    <property type="term" value="F:serine-type endopeptidase activity"/>
    <property type="evidence" value="ECO:0007669"/>
    <property type="project" value="InterPro"/>
</dbReference>
<dbReference type="CDD" id="cd00190">
    <property type="entry name" value="Tryp_SPc"/>
    <property type="match status" value="2"/>
</dbReference>
<evidence type="ECO:0000256" key="3">
    <source>
        <dbReference type="ARBA" id="ARBA00022801"/>
    </source>
</evidence>
<proteinExistence type="predicted"/>
<dbReference type="EMBL" id="MU826854">
    <property type="protein sequence ID" value="KAJ7370886.1"/>
    <property type="molecule type" value="Genomic_DNA"/>
</dbReference>
<feature type="domain" description="Peptidase S1" evidence="8">
    <location>
        <begin position="29"/>
        <end position="259"/>
    </location>
</feature>
<dbReference type="AlphaFoldDB" id="A0A9X0CPR1"/>
<keyword evidence="5" id="KW-1015">Disulfide bond</keyword>
<dbReference type="SMART" id="SM00020">
    <property type="entry name" value="Tryp_SPc"/>
    <property type="match status" value="2"/>
</dbReference>
<keyword evidence="1 6" id="KW-0645">Protease</keyword>